<dbReference type="PANTHER" id="PTHR30006:SF2">
    <property type="entry name" value="ABC TRANSPORTER SUBSTRATE-BINDING PROTEIN"/>
    <property type="match status" value="1"/>
</dbReference>
<evidence type="ECO:0000313" key="3">
    <source>
        <dbReference type="EMBL" id="QDY80429.1"/>
    </source>
</evidence>
<dbReference type="KEGG" id="sqz:FQU76_32310"/>
<dbReference type="Pfam" id="PF13343">
    <property type="entry name" value="SBP_bac_6"/>
    <property type="match status" value="1"/>
</dbReference>
<dbReference type="PANTHER" id="PTHR30006">
    <property type="entry name" value="THIAMINE-BINDING PERIPLASMIC PROTEIN-RELATED"/>
    <property type="match status" value="1"/>
</dbReference>
<evidence type="ECO:0000256" key="1">
    <source>
        <dbReference type="ARBA" id="ARBA00022729"/>
    </source>
</evidence>
<keyword evidence="4" id="KW-1185">Reference proteome</keyword>
<reference evidence="3 4" key="1">
    <citation type="submission" date="2019-07" db="EMBL/GenBank/DDBJ databases">
        <authorList>
            <person name="Zhu P."/>
        </authorList>
    </citation>
    <scope>NUCLEOTIDE SEQUENCE [LARGE SCALE GENOMIC DNA]</scope>
    <source>
        <strain evidence="3 4">SSL-25</strain>
    </source>
</reference>
<dbReference type="OrthoDB" id="366726at2"/>
<gene>
    <name evidence="3" type="ORF">FQU76_32310</name>
</gene>
<keyword evidence="1" id="KW-0732">Signal</keyword>
<evidence type="ECO:0000256" key="2">
    <source>
        <dbReference type="SAM" id="MobiDB-lite"/>
    </source>
</evidence>
<organism evidence="3 4">
    <name type="scientific">Streptomyces qinzhouensis</name>
    <dbReference type="NCBI Taxonomy" id="2599401"/>
    <lineage>
        <taxon>Bacteria</taxon>
        <taxon>Bacillati</taxon>
        <taxon>Actinomycetota</taxon>
        <taxon>Actinomycetes</taxon>
        <taxon>Kitasatosporales</taxon>
        <taxon>Streptomycetaceae</taxon>
        <taxon>Streptomyces</taxon>
    </lineage>
</organism>
<sequence>MIPPRSLSRPGPPEATTNGVATPRPRDRAPAPAPAPLNQDHPARERIVRKVPLWNTDPRIRAGGRSHVGYQEPVDSPLDRRAVGGCSRQRNDVLLTRAAQQEPEESTLNSPDPETRGLGRRAVLKYTAAGAAGISATAFAQNGAFAASARFGGDSAEYLQKLYRDALDEGGKLVVWAGGSSPNQEVRTREAFVSAFPGIDAVFTVRYSPVQSALVNRQLALGGLEPDLVQLQTLYDFDHWKAQNALLPYRPPGAHAVFPQYRDPDDTYIGIMTRSFGRVSNSSLLSDAEAPRDAGDFLAPAFRDKIVIPDPTAEDAILFAFYLVTQKYGLRYMEQFMEQRPLIVANAGATTASLVSGQRTATLAHIASLAPVPGQPLRYVVPQTDQFMTWPQTVAIFRRARHPAAAKLYIAWQMTVERQSTGLQWPTRRDVAPAAGWKPINKYNSRLNGFREFLRDRAAVERYRALIRTFIAP</sequence>
<dbReference type="SUPFAM" id="SSF53850">
    <property type="entry name" value="Periplasmic binding protein-like II"/>
    <property type="match status" value="1"/>
</dbReference>
<dbReference type="EMBL" id="CP042266">
    <property type="protein sequence ID" value="QDY80429.1"/>
    <property type="molecule type" value="Genomic_DNA"/>
</dbReference>
<feature type="region of interest" description="Disordered" evidence="2">
    <location>
        <begin position="57"/>
        <end position="76"/>
    </location>
</feature>
<dbReference type="AlphaFoldDB" id="A0A5B8IS05"/>
<dbReference type="Proteomes" id="UP000320580">
    <property type="component" value="Chromosome"/>
</dbReference>
<protein>
    <submittedName>
        <fullName evidence="3">ABC transporter substrate-binding protein</fullName>
    </submittedName>
</protein>
<dbReference type="Gene3D" id="3.40.190.10">
    <property type="entry name" value="Periplasmic binding protein-like II"/>
    <property type="match status" value="2"/>
</dbReference>
<feature type="region of interest" description="Disordered" evidence="2">
    <location>
        <begin position="1"/>
        <end position="46"/>
    </location>
</feature>
<name>A0A5B8IS05_9ACTN</name>
<feature type="region of interest" description="Disordered" evidence="2">
    <location>
        <begin position="97"/>
        <end position="117"/>
    </location>
</feature>
<proteinExistence type="predicted"/>
<evidence type="ECO:0000313" key="4">
    <source>
        <dbReference type="Proteomes" id="UP000320580"/>
    </source>
</evidence>
<accession>A0A5B8IS05</accession>